<dbReference type="KEGG" id="mss:MSU_0612"/>
<organism evidence="2 3">
    <name type="scientific">Mycoplasma suis (strain Illinois)</name>
    <dbReference type="NCBI Taxonomy" id="768700"/>
    <lineage>
        <taxon>Bacteria</taxon>
        <taxon>Bacillati</taxon>
        <taxon>Mycoplasmatota</taxon>
        <taxon>Mollicutes</taxon>
        <taxon>Mycoplasmataceae</taxon>
        <taxon>Mycoplasma</taxon>
    </lineage>
</organism>
<dbReference type="Proteomes" id="UP000007484">
    <property type="component" value="Chromosome"/>
</dbReference>
<proteinExistence type="predicted"/>
<evidence type="ECO:0000313" key="2">
    <source>
        <dbReference type="EMBL" id="ADX98144.1"/>
    </source>
</evidence>
<accession>F0QRM4</accession>
<reference evidence="2 3" key="1">
    <citation type="journal article" date="2011" name="J. Bacteriol.">
        <title>Complete genome sequences of two hemotropic Mycoplasmas, Mycoplasma haemofelis strain Ohio2 and Mycoplasma suis strain Illinois.</title>
        <authorList>
            <person name="Messick J.B."/>
            <person name="Santos A.P."/>
            <person name="Guimaraes A.M."/>
        </authorList>
    </citation>
    <scope>NUCLEOTIDE SEQUENCE [LARGE SCALE GENOMIC DNA]</scope>
    <source>
        <strain evidence="2 3">Illinois</strain>
    </source>
</reference>
<name>F0QRM4_MYCSL</name>
<dbReference type="EMBL" id="CP002525">
    <property type="protein sequence ID" value="ADX98144.1"/>
    <property type="molecule type" value="Genomic_DNA"/>
</dbReference>
<sequence length="189" mass="21366">MKNLKIYLPVLGLIALGGSSTSFLSLDSSSRLFDSLISKGSVNNLFVNIFGSRKNQQIRVKVENVQKTDVNSVGSLETPETVNVNKEDLSLPLNEMEEERQEESIESVQGIFTEIKREEEADSIKGEYEKNLKTSKEKLTESSQDFKDATISLVRFSSESPTLKEIKKKKNIETNTSERFSLDKQKEKH</sequence>
<gene>
    <name evidence="2" type="ordered locus">MSU_0612</name>
</gene>
<keyword evidence="3" id="KW-1185">Reference proteome</keyword>
<dbReference type="RefSeq" id="WP_013609987.1">
    <property type="nucleotide sequence ID" value="NC_015155.1"/>
</dbReference>
<evidence type="ECO:0000256" key="1">
    <source>
        <dbReference type="SAM" id="MobiDB-lite"/>
    </source>
</evidence>
<dbReference type="AlphaFoldDB" id="F0QRM4"/>
<feature type="compositionally biased region" description="Basic and acidic residues" evidence="1">
    <location>
        <begin position="180"/>
        <end position="189"/>
    </location>
</feature>
<dbReference type="STRING" id="768700.MSU_0612"/>
<evidence type="ECO:0000313" key="3">
    <source>
        <dbReference type="Proteomes" id="UP000007484"/>
    </source>
</evidence>
<feature type="region of interest" description="Disordered" evidence="1">
    <location>
        <begin position="167"/>
        <end position="189"/>
    </location>
</feature>
<protein>
    <submittedName>
        <fullName evidence="2">Uncharacterized protein</fullName>
    </submittedName>
</protein>
<dbReference type="HOGENOM" id="CLU_1433084_0_0_14"/>